<evidence type="ECO:0000313" key="8">
    <source>
        <dbReference type="EMBL" id="QIK76196.1"/>
    </source>
</evidence>
<dbReference type="AlphaFoldDB" id="A0A6G7YHQ2"/>
<dbReference type="CDD" id="cd06581">
    <property type="entry name" value="TM_PBP1_LivM_like"/>
    <property type="match status" value="1"/>
</dbReference>
<feature type="transmembrane region" description="Helical" evidence="7">
    <location>
        <begin position="172"/>
        <end position="194"/>
    </location>
</feature>
<evidence type="ECO:0000256" key="1">
    <source>
        <dbReference type="ARBA" id="ARBA00004651"/>
    </source>
</evidence>
<evidence type="ECO:0000256" key="2">
    <source>
        <dbReference type="ARBA" id="ARBA00022475"/>
    </source>
</evidence>
<dbReference type="RefSeq" id="WP_166319402.1">
    <property type="nucleotide sequence ID" value="NZ_CP049866.1"/>
</dbReference>
<dbReference type="Proteomes" id="UP000502035">
    <property type="component" value="Chromosome"/>
</dbReference>
<feature type="transmembrane region" description="Helical" evidence="7">
    <location>
        <begin position="88"/>
        <end position="106"/>
    </location>
</feature>
<evidence type="ECO:0000256" key="6">
    <source>
        <dbReference type="SAM" id="MobiDB-lite"/>
    </source>
</evidence>
<dbReference type="InterPro" id="IPR043428">
    <property type="entry name" value="LivM-like"/>
</dbReference>
<proteinExistence type="predicted"/>
<keyword evidence="3 7" id="KW-0812">Transmembrane</keyword>
<feature type="compositionally biased region" description="Low complexity" evidence="6">
    <location>
        <begin position="286"/>
        <end position="295"/>
    </location>
</feature>
<feature type="transmembrane region" description="Helical" evidence="7">
    <location>
        <begin position="206"/>
        <end position="238"/>
    </location>
</feature>
<evidence type="ECO:0000256" key="5">
    <source>
        <dbReference type="ARBA" id="ARBA00023136"/>
    </source>
</evidence>
<gene>
    <name evidence="8" type="ORF">G7071_12905</name>
</gene>
<dbReference type="KEGG" id="npi:G7071_12905"/>
<keyword evidence="5 7" id="KW-0472">Membrane</keyword>
<evidence type="ECO:0000313" key="9">
    <source>
        <dbReference type="Proteomes" id="UP000502035"/>
    </source>
</evidence>
<accession>A0A6G7YHQ2</accession>
<name>A0A6G7YHQ2_9ACTN</name>
<dbReference type="PANTHER" id="PTHR30482:SF20">
    <property type="entry name" value="HIGH-AFFINITY BRANCHED-CHAIN AMINO ACID TRANSPORT SYSTEM PERMEASE PROTEIN LIVM"/>
    <property type="match status" value="1"/>
</dbReference>
<feature type="transmembrane region" description="Helical" evidence="7">
    <location>
        <begin position="61"/>
        <end position="82"/>
    </location>
</feature>
<feature type="transmembrane region" description="Helical" evidence="7">
    <location>
        <begin position="34"/>
        <end position="54"/>
    </location>
</feature>
<organism evidence="8 9">
    <name type="scientific">Nocardioides piscis</name>
    <dbReference type="NCBI Taxonomy" id="2714938"/>
    <lineage>
        <taxon>Bacteria</taxon>
        <taxon>Bacillati</taxon>
        <taxon>Actinomycetota</taxon>
        <taxon>Actinomycetes</taxon>
        <taxon>Propionibacteriales</taxon>
        <taxon>Nocardioidaceae</taxon>
        <taxon>Nocardioides</taxon>
    </lineage>
</organism>
<dbReference type="GO" id="GO:0015658">
    <property type="term" value="F:branched-chain amino acid transmembrane transporter activity"/>
    <property type="evidence" value="ECO:0007669"/>
    <property type="project" value="InterPro"/>
</dbReference>
<evidence type="ECO:0000256" key="3">
    <source>
        <dbReference type="ARBA" id="ARBA00022692"/>
    </source>
</evidence>
<dbReference type="PANTHER" id="PTHR30482">
    <property type="entry name" value="HIGH-AFFINITY BRANCHED-CHAIN AMINO ACID TRANSPORT SYSTEM PERMEASE"/>
    <property type="match status" value="1"/>
</dbReference>
<dbReference type="Pfam" id="PF02653">
    <property type="entry name" value="BPD_transp_2"/>
    <property type="match status" value="1"/>
</dbReference>
<evidence type="ECO:0000256" key="4">
    <source>
        <dbReference type="ARBA" id="ARBA00022989"/>
    </source>
</evidence>
<dbReference type="InterPro" id="IPR001851">
    <property type="entry name" value="ABC_transp_permease"/>
</dbReference>
<keyword evidence="2" id="KW-1003">Cell membrane</keyword>
<dbReference type="GO" id="GO:0005886">
    <property type="term" value="C:plasma membrane"/>
    <property type="evidence" value="ECO:0007669"/>
    <property type="project" value="UniProtKB-SubCell"/>
</dbReference>
<feature type="transmembrane region" description="Helical" evidence="7">
    <location>
        <begin position="250"/>
        <end position="271"/>
    </location>
</feature>
<feature type="transmembrane region" description="Helical" evidence="7">
    <location>
        <begin position="118"/>
        <end position="143"/>
    </location>
</feature>
<keyword evidence="4 7" id="KW-1133">Transmembrane helix</keyword>
<protein>
    <submittedName>
        <fullName evidence="8">Branched-chain amino acid ABC transporter permease</fullName>
    </submittedName>
</protein>
<sequence length="317" mass="33409">MTGFYDTNLVLIQGTLVAVLLALSVQVPLRFGIFSLAGVGSYGIGAYLSANLVLRYEMASVPTIVLTGLVTAIVGLVLGLVIYRLGGLYLAMATIAFDLMVAVVALNGGEWTGGPVGLFGIFSDLTMGIMVAVVAMCVVAIHLTERGKLARRITAVREDIELASSVGTNVRAYRLAAFVVSGFIGGVAGSLNTLTRYAVGLQDVSFHLVIVALTMIIVGGALSWRGAVIGAVLFTWLPEVLAFVGDWQELVYGVIVALAGIFLPTGLYGLWGRARRRITSRRDKSSTVGTTKSSSDQAGHHSKTAAHPSPDRKVAPR</sequence>
<feature type="region of interest" description="Disordered" evidence="6">
    <location>
        <begin position="281"/>
        <end position="317"/>
    </location>
</feature>
<keyword evidence="9" id="KW-1185">Reference proteome</keyword>
<comment type="subcellular location">
    <subcellularLocation>
        <location evidence="1">Cell membrane</location>
        <topology evidence="1">Multi-pass membrane protein</topology>
    </subcellularLocation>
</comment>
<evidence type="ECO:0000256" key="7">
    <source>
        <dbReference type="SAM" id="Phobius"/>
    </source>
</evidence>
<dbReference type="EMBL" id="CP049866">
    <property type="protein sequence ID" value="QIK76196.1"/>
    <property type="molecule type" value="Genomic_DNA"/>
</dbReference>
<reference evidence="8 9" key="1">
    <citation type="submission" date="2020-03" db="EMBL/GenBank/DDBJ databases">
        <title>Nocardioides sp. nov., isolated from fish.</title>
        <authorList>
            <person name="Hyun D.-W."/>
            <person name="Bae J.-W."/>
        </authorList>
    </citation>
    <scope>NUCLEOTIDE SEQUENCE [LARGE SCALE GENOMIC DNA]</scope>
    <source>
        <strain evidence="8 9">HDW12A</strain>
    </source>
</reference>